<name>A0ABD1XHZ9_9MARC</name>
<dbReference type="Proteomes" id="UP001605036">
    <property type="component" value="Unassembled WGS sequence"/>
</dbReference>
<dbReference type="Gene3D" id="3.40.50.1820">
    <property type="entry name" value="alpha/beta hydrolase"/>
    <property type="match status" value="1"/>
</dbReference>
<evidence type="ECO:0000313" key="12">
    <source>
        <dbReference type="Proteomes" id="UP001605036"/>
    </source>
</evidence>
<feature type="region of interest" description="Disordered" evidence="9">
    <location>
        <begin position="1"/>
        <end position="22"/>
    </location>
</feature>
<keyword evidence="3" id="KW-0150">Chloroplast</keyword>
<reference evidence="11 12" key="1">
    <citation type="submission" date="2024-09" db="EMBL/GenBank/DDBJ databases">
        <title>Chromosome-scale assembly of Riccia fluitans.</title>
        <authorList>
            <person name="Paukszto L."/>
            <person name="Sawicki J."/>
            <person name="Karawczyk K."/>
            <person name="Piernik-Szablinska J."/>
            <person name="Szczecinska M."/>
            <person name="Mazdziarz M."/>
        </authorList>
    </citation>
    <scope>NUCLEOTIDE SEQUENCE [LARGE SCALE GENOMIC DNA]</scope>
    <source>
        <strain evidence="11">Rf_01</strain>
        <tissue evidence="11">Aerial parts of the thallus</tissue>
    </source>
</reference>
<evidence type="ECO:0000313" key="11">
    <source>
        <dbReference type="EMBL" id="KAL2607526.1"/>
    </source>
</evidence>
<gene>
    <name evidence="11" type="ORF">R1flu_026099</name>
</gene>
<dbReference type="PANTHER" id="PTHR31403">
    <property type="entry name" value="PHOSPHOLIPASE A1-IBETA2, CHLOROPLASTIC"/>
    <property type="match status" value="1"/>
</dbReference>
<dbReference type="SUPFAM" id="SSF53474">
    <property type="entry name" value="alpha/beta-Hydrolases"/>
    <property type="match status" value="1"/>
</dbReference>
<evidence type="ECO:0000256" key="1">
    <source>
        <dbReference type="ARBA" id="ARBA00004229"/>
    </source>
</evidence>
<dbReference type="GO" id="GO:0016042">
    <property type="term" value="P:lipid catabolic process"/>
    <property type="evidence" value="ECO:0007669"/>
    <property type="project" value="UniProtKB-KW"/>
</dbReference>
<keyword evidence="8" id="KW-0443">Lipid metabolism</keyword>
<comment type="subcellular location">
    <subcellularLocation>
        <location evidence="1">Plastid</location>
        <location evidence="1">Chloroplast</location>
    </subcellularLocation>
</comment>
<evidence type="ECO:0000256" key="8">
    <source>
        <dbReference type="ARBA" id="ARBA00023098"/>
    </source>
</evidence>
<keyword evidence="12" id="KW-1185">Reference proteome</keyword>
<evidence type="ECO:0000256" key="3">
    <source>
        <dbReference type="ARBA" id="ARBA00022528"/>
    </source>
</evidence>
<keyword evidence="6" id="KW-0809">Transit peptide</keyword>
<sequence length="423" mass="46738">MGRSIVGPMSSDEEESIEHISPSQLTFVRSSSTSLSTLLGTEPAKVNISTRWRELQGGNNWAGLLSPLDLDLRREILRYGDAVQVTYDAFPLESKSKYPFASPYKKSEVLNDVRQPATGYEVTRYLYSNLRGLKTEIQEVNWIGYVAVAVDPEEIKRLGRRDIIVALRGTRSSVEWQNDALFRQIPLTSINGKPIPKGVEVSSGFWGAFADFDASKAVFGVKGSAGKQATQEVKRLMEKYAGEQMSITCVGHSLGGALATLCSYQIAEDEIHKTPSGIAPVTAFTYASPRVGNIAFRERLKTLGVKILRLKCNQDFVPCFPLGDDTDNNPILDSVRQEGYLHLVNGIVGNNDDLKAPFKPVVVRDLALINKGGDLLADPYCKNVPANWWKEAIGNAGLVQNKEGLWEYPFSFDNPKTPNPDYD</sequence>
<accession>A0ABD1XHZ9</accession>
<dbReference type="InterPro" id="IPR002921">
    <property type="entry name" value="Fungal_lipase-type"/>
</dbReference>
<evidence type="ECO:0000256" key="9">
    <source>
        <dbReference type="SAM" id="MobiDB-lite"/>
    </source>
</evidence>
<evidence type="ECO:0000259" key="10">
    <source>
        <dbReference type="Pfam" id="PF01764"/>
    </source>
</evidence>
<dbReference type="GO" id="GO:0004620">
    <property type="term" value="F:phospholipase activity"/>
    <property type="evidence" value="ECO:0007669"/>
    <property type="project" value="UniProtKB-ARBA"/>
</dbReference>
<dbReference type="PANTHER" id="PTHR31403:SF7">
    <property type="entry name" value="PHOSPHOLIPASE A1-IGAMMA3, CHLOROPLASTIC"/>
    <property type="match status" value="1"/>
</dbReference>
<dbReference type="CDD" id="cd00519">
    <property type="entry name" value="Lipase_3"/>
    <property type="match status" value="1"/>
</dbReference>
<feature type="domain" description="Fungal lipase-type" evidence="10">
    <location>
        <begin position="164"/>
        <end position="322"/>
    </location>
</feature>
<evidence type="ECO:0000256" key="5">
    <source>
        <dbReference type="ARBA" id="ARBA00022801"/>
    </source>
</evidence>
<evidence type="ECO:0000256" key="6">
    <source>
        <dbReference type="ARBA" id="ARBA00022946"/>
    </source>
</evidence>
<organism evidence="11 12">
    <name type="scientific">Riccia fluitans</name>
    <dbReference type="NCBI Taxonomy" id="41844"/>
    <lineage>
        <taxon>Eukaryota</taxon>
        <taxon>Viridiplantae</taxon>
        <taxon>Streptophyta</taxon>
        <taxon>Embryophyta</taxon>
        <taxon>Marchantiophyta</taxon>
        <taxon>Marchantiopsida</taxon>
        <taxon>Marchantiidae</taxon>
        <taxon>Marchantiales</taxon>
        <taxon>Ricciaceae</taxon>
        <taxon>Riccia</taxon>
    </lineage>
</organism>
<dbReference type="AlphaFoldDB" id="A0ABD1XHZ9"/>
<comment type="similarity">
    <text evidence="2">Belongs to the AB hydrolase superfamily. Lipase family.</text>
</comment>
<dbReference type="Pfam" id="PF01764">
    <property type="entry name" value="Lipase_3"/>
    <property type="match status" value="1"/>
</dbReference>
<evidence type="ECO:0000256" key="4">
    <source>
        <dbReference type="ARBA" id="ARBA00022640"/>
    </source>
</evidence>
<comment type="caution">
    <text evidence="11">The sequence shown here is derived from an EMBL/GenBank/DDBJ whole genome shotgun (WGS) entry which is preliminary data.</text>
</comment>
<dbReference type="GO" id="GO:0009507">
    <property type="term" value="C:chloroplast"/>
    <property type="evidence" value="ECO:0007669"/>
    <property type="project" value="UniProtKB-SubCell"/>
</dbReference>
<keyword evidence="5" id="KW-0378">Hydrolase</keyword>
<dbReference type="EMBL" id="JBHFFA010000008">
    <property type="protein sequence ID" value="KAL2607526.1"/>
    <property type="molecule type" value="Genomic_DNA"/>
</dbReference>
<evidence type="ECO:0000256" key="2">
    <source>
        <dbReference type="ARBA" id="ARBA00010701"/>
    </source>
</evidence>
<dbReference type="InterPro" id="IPR029058">
    <property type="entry name" value="AB_hydrolase_fold"/>
</dbReference>
<evidence type="ECO:0000256" key="7">
    <source>
        <dbReference type="ARBA" id="ARBA00022963"/>
    </source>
</evidence>
<proteinExistence type="inferred from homology"/>
<keyword evidence="7" id="KW-0442">Lipid degradation</keyword>
<keyword evidence="4" id="KW-0934">Plastid</keyword>
<protein>
    <recommendedName>
        <fullName evidence="10">Fungal lipase-type domain-containing protein</fullName>
    </recommendedName>
</protein>